<reference evidence="4" key="1">
    <citation type="journal article" date="2008" name="BMC Genomics">
        <title>A conifer genomics resource of 200,000 spruce (Picea spp.) ESTs and 6,464 high-quality, sequence-finished full-length cDNAs for Sitka spruce (Picea sitchensis).</title>
        <authorList>
            <person name="Ralph S.G."/>
            <person name="Chun H.J."/>
            <person name="Kolosova N."/>
            <person name="Cooper D."/>
            <person name="Oddy C."/>
            <person name="Ritland C.E."/>
            <person name="Kirkpatrick R."/>
            <person name="Moore R."/>
            <person name="Barber S."/>
            <person name="Holt R.A."/>
            <person name="Jones S.J."/>
            <person name="Marra M.A."/>
            <person name="Douglas C.J."/>
            <person name="Ritland K."/>
            <person name="Bohlmann J."/>
        </authorList>
    </citation>
    <scope>NUCLEOTIDE SEQUENCE</scope>
    <source>
        <tissue evidence="4">Green portion of the leader tissue</tissue>
    </source>
</reference>
<evidence type="ECO:0000313" key="4">
    <source>
        <dbReference type="EMBL" id="ABK24638.1"/>
    </source>
</evidence>
<evidence type="ECO:0000256" key="3">
    <source>
        <dbReference type="ARBA" id="ARBA00023315"/>
    </source>
</evidence>
<dbReference type="UniPathway" id="UPA00842"/>
<keyword evidence="2" id="KW-0808">Transferase</keyword>
<sequence>MAQECIQQARSNGVCVQEKASHANVITKLRKSCVYPAQPSDQKYCDLITFDLPYVTFHYNQKIMLYPSPSQGFASVVESLQKGLSEALVHFYPLAGRLCMDEDGILKVDCNGAGVDFIEASSDVGLADLTDCDSSSDVMQGLVPYADTLNLDGFFLPMVGVQVTKLSDGVVIGIAINHLIVDGYSTWHFMSSWAELCRGSSVICLPPSHDRAVARNTKVKLNIDPPTRDSYVNGTKTEKRPPLRSKIFHFSKKMMDEIKAAANKNREGKPFSCFQALGAHLWQGVTRARKLAPEDITVFTLFIDCRTRIDPPLPRSYFGNAIQGIYGFTAVGLLLSNGPSFAANMLQQVIDSHGAKAIKQKNEEWEKNPKLYGFSDAGMNCVTVGSSPRFEVYENDFGWGRPVRVRSGCNNKFDGMVYLYPGQEGGGSVDVEIALLPETMDILESDPEFLLTI</sequence>
<dbReference type="GO" id="GO:0016746">
    <property type="term" value="F:acyltransferase activity"/>
    <property type="evidence" value="ECO:0007669"/>
    <property type="project" value="UniProtKB-KW"/>
</dbReference>
<evidence type="ECO:0000256" key="2">
    <source>
        <dbReference type="ARBA" id="ARBA00022679"/>
    </source>
</evidence>
<dbReference type="PANTHER" id="PTHR31896">
    <property type="entry name" value="FAMILY REGULATORY PROTEIN, PUTATIVE (AFU_ORTHOLOGUE AFUA_3G14730)-RELATED"/>
    <property type="match status" value="1"/>
</dbReference>
<comment type="similarity">
    <text evidence="1">Belongs to the plant acyltransferase family.</text>
</comment>
<name>A9NVH7_PICSI</name>
<dbReference type="EMBL" id="EF085331">
    <property type="protein sequence ID" value="ABK24638.1"/>
    <property type="molecule type" value="mRNA"/>
</dbReference>
<dbReference type="Gene3D" id="3.30.559.10">
    <property type="entry name" value="Chloramphenicol acetyltransferase-like domain"/>
    <property type="match status" value="2"/>
</dbReference>
<evidence type="ECO:0000256" key="1">
    <source>
        <dbReference type="ARBA" id="ARBA00009861"/>
    </source>
</evidence>
<keyword evidence="3" id="KW-0012">Acyltransferase</keyword>
<dbReference type="AlphaFoldDB" id="A9NVH7"/>
<proteinExistence type="evidence at transcript level"/>
<dbReference type="GO" id="GO:0042617">
    <property type="term" value="P:paclitaxel biosynthetic process"/>
    <property type="evidence" value="ECO:0007669"/>
    <property type="project" value="UniProtKB-UniPathway"/>
</dbReference>
<protein>
    <submittedName>
        <fullName evidence="4">Uncharacterized protein</fullName>
    </submittedName>
</protein>
<dbReference type="FunFam" id="3.30.559.10:FF:000008">
    <property type="entry name" value="Tryptamine hydroxycinnamoyl transferase"/>
    <property type="match status" value="1"/>
</dbReference>
<dbReference type="InterPro" id="IPR023213">
    <property type="entry name" value="CAT-like_dom_sf"/>
</dbReference>
<dbReference type="PANTHER" id="PTHR31896:SF76">
    <property type="entry name" value="BAHD ACYLTRANSFERASE DCR"/>
    <property type="match status" value="1"/>
</dbReference>
<dbReference type="Pfam" id="PF02458">
    <property type="entry name" value="Transferase"/>
    <property type="match status" value="1"/>
</dbReference>
<organism evidence="4">
    <name type="scientific">Picea sitchensis</name>
    <name type="common">Sitka spruce</name>
    <name type="synonym">Pinus sitchensis</name>
    <dbReference type="NCBI Taxonomy" id="3332"/>
    <lineage>
        <taxon>Eukaryota</taxon>
        <taxon>Viridiplantae</taxon>
        <taxon>Streptophyta</taxon>
        <taxon>Embryophyta</taxon>
        <taxon>Tracheophyta</taxon>
        <taxon>Spermatophyta</taxon>
        <taxon>Pinopsida</taxon>
        <taxon>Pinidae</taxon>
        <taxon>Conifers I</taxon>
        <taxon>Pinales</taxon>
        <taxon>Pinaceae</taxon>
        <taxon>Picea</taxon>
    </lineage>
</organism>
<accession>A9NVH7</accession>
<dbReference type="InterPro" id="IPR051283">
    <property type="entry name" value="Sec_Metabolite_Acyltrans"/>
</dbReference>